<feature type="transmembrane region" description="Helical" evidence="1">
    <location>
        <begin position="20"/>
        <end position="45"/>
    </location>
</feature>
<keyword evidence="1" id="KW-1133">Transmembrane helix</keyword>
<feature type="non-terminal residue" evidence="2">
    <location>
        <position position="167"/>
    </location>
</feature>
<reference evidence="2 3" key="1">
    <citation type="submission" date="2023-11" db="EMBL/GenBank/DDBJ databases">
        <title>Halocaridina rubra genome assembly.</title>
        <authorList>
            <person name="Smith C."/>
        </authorList>
    </citation>
    <scope>NUCLEOTIDE SEQUENCE [LARGE SCALE GENOMIC DNA]</scope>
    <source>
        <strain evidence="2">EP-1</strain>
        <tissue evidence="2">Whole</tissue>
    </source>
</reference>
<keyword evidence="1" id="KW-0472">Membrane</keyword>
<keyword evidence="1" id="KW-0812">Transmembrane</keyword>
<evidence type="ECO:0000313" key="3">
    <source>
        <dbReference type="Proteomes" id="UP001381693"/>
    </source>
</evidence>
<evidence type="ECO:0000313" key="2">
    <source>
        <dbReference type="EMBL" id="KAK7053105.1"/>
    </source>
</evidence>
<protein>
    <submittedName>
        <fullName evidence="2">Uncharacterized protein</fullName>
    </submittedName>
</protein>
<organism evidence="2 3">
    <name type="scientific">Halocaridina rubra</name>
    <name type="common">Hawaiian red shrimp</name>
    <dbReference type="NCBI Taxonomy" id="373956"/>
    <lineage>
        <taxon>Eukaryota</taxon>
        <taxon>Metazoa</taxon>
        <taxon>Ecdysozoa</taxon>
        <taxon>Arthropoda</taxon>
        <taxon>Crustacea</taxon>
        <taxon>Multicrustacea</taxon>
        <taxon>Malacostraca</taxon>
        <taxon>Eumalacostraca</taxon>
        <taxon>Eucarida</taxon>
        <taxon>Decapoda</taxon>
        <taxon>Pleocyemata</taxon>
        <taxon>Caridea</taxon>
        <taxon>Atyoidea</taxon>
        <taxon>Atyidae</taxon>
        <taxon>Halocaridina</taxon>
    </lineage>
</organism>
<accession>A0AAN8ZXD1</accession>
<feature type="transmembrane region" description="Helical" evidence="1">
    <location>
        <begin position="124"/>
        <end position="150"/>
    </location>
</feature>
<dbReference type="EMBL" id="JAXCGZ010021378">
    <property type="protein sequence ID" value="KAK7053105.1"/>
    <property type="molecule type" value="Genomic_DNA"/>
</dbReference>
<proteinExistence type="predicted"/>
<dbReference type="AlphaFoldDB" id="A0AAN8ZXD1"/>
<dbReference type="Proteomes" id="UP001381693">
    <property type="component" value="Unassembled WGS sequence"/>
</dbReference>
<evidence type="ECO:0000256" key="1">
    <source>
        <dbReference type="SAM" id="Phobius"/>
    </source>
</evidence>
<sequence>MNSSNGTGENRVEPWEVMGYSVMVPVICGIVLSAADLITVLLVFLSGLARGVWVKSFFWRCFDELFHIPVGSIAHRPSLGELAWFCVHFQSSSTSRYAFTFTIMNGKLVYSEFAKSKYYAIHNWFRLVLLGLIPSVTLLLGNLLLMHSLWRPRGPLLPARSLSTAAV</sequence>
<keyword evidence="3" id="KW-1185">Reference proteome</keyword>
<gene>
    <name evidence="2" type="ORF">SK128_013844</name>
</gene>
<comment type="caution">
    <text evidence="2">The sequence shown here is derived from an EMBL/GenBank/DDBJ whole genome shotgun (WGS) entry which is preliminary data.</text>
</comment>
<name>A0AAN8ZXD1_HALRR</name>